<dbReference type="PANTHER" id="PTHR43537:SF45">
    <property type="entry name" value="GNTR FAMILY REGULATORY PROTEIN"/>
    <property type="match status" value="1"/>
</dbReference>
<dbReference type="SMART" id="SM00895">
    <property type="entry name" value="FCD"/>
    <property type="match status" value="1"/>
</dbReference>
<keyword evidence="3" id="KW-0804">Transcription</keyword>
<gene>
    <name evidence="5" type="ORF">FSW04_23940</name>
</gene>
<dbReference type="SUPFAM" id="SSF46785">
    <property type="entry name" value="Winged helix' DNA-binding domain"/>
    <property type="match status" value="1"/>
</dbReference>
<dbReference type="PANTHER" id="PTHR43537">
    <property type="entry name" value="TRANSCRIPTIONAL REGULATOR, GNTR FAMILY"/>
    <property type="match status" value="1"/>
</dbReference>
<proteinExistence type="predicted"/>
<dbReference type="Proteomes" id="UP000321805">
    <property type="component" value="Chromosome"/>
</dbReference>
<dbReference type="PRINTS" id="PR00035">
    <property type="entry name" value="HTHGNTR"/>
</dbReference>
<evidence type="ECO:0000313" key="5">
    <source>
        <dbReference type="EMBL" id="QEC50332.1"/>
    </source>
</evidence>
<feature type="domain" description="HTH gntR-type" evidence="4">
    <location>
        <begin position="12"/>
        <end position="79"/>
    </location>
</feature>
<dbReference type="InterPro" id="IPR000524">
    <property type="entry name" value="Tscrpt_reg_HTH_GntR"/>
</dbReference>
<dbReference type="Gene3D" id="1.20.120.530">
    <property type="entry name" value="GntR ligand-binding domain-like"/>
    <property type="match status" value="1"/>
</dbReference>
<protein>
    <submittedName>
        <fullName evidence="5">GntR family transcriptional regulator</fullName>
    </submittedName>
</protein>
<dbReference type="InterPro" id="IPR008920">
    <property type="entry name" value="TF_FadR/GntR_C"/>
</dbReference>
<dbReference type="Pfam" id="PF00392">
    <property type="entry name" value="GntR"/>
    <property type="match status" value="1"/>
</dbReference>
<dbReference type="InterPro" id="IPR036388">
    <property type="entry name" value="WH-like_DNA-bd_sf"/>
</dbReference>
<dbReference type="PROSITE" id="PS50949">
    <property type="entry name" value="HTH_GNTR"/>
    <property type="match status" value="1"/>
</dbReference>
<dbReference type="GO" id="GO:0003677">
    <property type="term" value="F:DNA binding"/>
    <property type="evidence" value="ECO:0007669"/>
    <property type="project" value="UniProtKB-KW"/>
</dbReference>
<dbReference type="AlphaFoldDB" id="A0A5B8UCF4"/>
<dbReference type="GO" id="GO:0003700">
    <property type="term" value="F:DNA-binding transcription factor activity"/>
    <property type="evidence" value="ECO:0007669"/>
    <property type="project" value="InterPro"/>
</dbReference>
<name>A0A5B8UCF4_9ACTN</name>
<sequence length="231" mass="25026">MRIALGERASGGSARDQVYLALREAIISAELEPGRRLSENELAELLGVSRTPVREALVRLRDERLVAIVPQLGTFVTLISTEGVADAAFVREALECAAIRLAAQRAGEDALAELQANLAAQDRAQAAGDAEAFDGLDEALHRSLCELSGHEIAWDLSRRANGHLDRVRRLSLPEPGYLGEMVAEHRQVVAAVAAGDPDRAEEALRHHLRMVLSGLGHIRAAHPDFFEEPAD</sequence>
<dbReference type="KEGG" id="bsol:FSW04_23940"/>
<dbReference type="InterPro" id="IPR036390">
    <property type="entry name" value="WH_DNA-bd_sf"/>
</dbReference>
<evidence type="ECO:0000313" key="6">
    <source>
        <dbReference type="Proteomes" id="UP000321805"/>
    </source>
</evidence>
<reference evidence="5 6" key="1">
    <citation type="journal article" date="2018" name="J. Microbiol.">
        <title>Baekduia soli gen. nov., sp. nov., a novel bacterium isolated from the soil of Baekdu Mountain and proposal of a novel family name, Baekduiaceae fam. nov.</title>
        <authorList>
            <person name="An D.S."/>
            <person name="Siddiqi M.Z."/>
            <person name="Kim K.H."/>
            <person name="Yu H.S."/>
            <person name="Im W.T."/>
        </authorList>
    </citation>
    <scope>NUCLEOTIDE SEQUENCE [LARGE SCALE GENOMIC DNA]</scope>
    <source>
        <strain evidence="5 6">BR7-21</strain>
    </source>
</reference>
<keyword evidence="1" id="KW-0805">Transcription regulation</keyword>
<dbReference type="CDD" id="cd07377">
    <property type="entry name" value="WHTH_GntR"/>
    <property type="match status" value="1"/>
</dbReference>
<dbReference type="Gene3D" id="1.10.10.10">
    <property type="entry name" value="Winged helix-like DNA-binding domain superfamily/Winged helix DNA-binding domain"/>
    <property type="match status" value="1"/>
</dbReference>
<dbReference type="InterPro" id="IPR011711">
    <property type="entry name" value="GntR_C"/>
</dbReference>
<evidence type="ECO:0000256" key="3">
    <source>
        <dbReference type="ARBA" id="ARBA00023163"/>
    </source>
</evidence>
<dbReference type="SUPFAM" id="SSF48008">
    <property type="entry name" value="GntR ligand-binding domain-like"/>
    <property type="match status" value="1"/>
</dbReference>
<evidence type="ECO:0000259" key="4">
    <source>
        <dbReference type="PROSITE" id="PS50949"/>
    </source>
</evidence>
<dbReference type="EMBL" id="CP042430">
    <property type="protein sequence ID" value="QEC50332.1"/>
    <property type="molecule type" value="Genomic_DNA"/>
</dbReference>
<organism evidence="5 6">
    <name type="scientific">Baekduia soli</name>
    <dbReference type="NCBI Taxonomy" id="496014"/>
    <lineage>
        <taxon>Bacteria</taxon>
        <taxon>Bacillati</taxon>
        <taxon>Actinomycetota</taxon>
        <taxon>Thermoleophilia</taxon>
        <taxon>Solirubrobacterales</taxon>
        <taxon>Baekduiaceae</taxon>
        <taxon>Baekduia</taxon>
    </lineage>
</organism>
<evidence type="ECO:0000256" key="1">
    <source>
        <dbReference type="ARBA" id="ARBA00023015"/>
    </source>
</evidence>
<dbReference type="SMART" id="SM00345">
    <property type="entry name" value="HTH_GNTR"/>
    <property type="match status" value="1"/>
</dbReference>
<keyword evidence="2" id="KW-0238">DNA-binding</keyword>
<accession>A0A5B8UCF4</accession>
<dbReference type="Pfam" id="PF07729">
    <property type="entry name" value="FCD"/>
    <property type="match status" value="1"/>
</dbReference>
<evidence type="ECO:0000256" key="2">
    <source>
        <dbReference type="ARBA" id="ARBA00023125"/>
    </source>
</evidence>
<keyword evidence="6" id="KW-1185">Reference proteome</keyword>
<dbReference type="OrthoDB" id="4164516at2"/>
<dbReference type="RefSeq" id="WP_146922849.1">
    <property type="nucleotide sequence ID" value="NZ_CP042430.1"/>
</dbReference>